<dbReference type="EMBL" id="CM056741">
    <property type="protein sequence ID" value="KAJ8684793.1"/>
    <property type="molecule type" value="Genomic_DNA"/>
</dbReference>
<gene>
    <name evidence="1" type="ORF">QAD02_020586</name>
</gene>
<organism evidence="1 2">
    <name type="scientific">Eretmocerus hayati</name>
    <dbReference type="NCBI Taxonomy" id="131215"/>
    <lineage>
        <taxon>Eukaryota</taxon>
        <taxon>Metazoa</taxon>
        <taxon>Ecdysozoa</taxon>
        <taxon>Arthropoda</taxon>
        <taxon>Hexapoda</taxon>
        <taxon>Insecta</taxon>
        <taxon>Pterygota</taxon>
        <taxon>Neoptera</taxon>
        <taxon>Endopterygota</taxon>
        <taxon>Hymenoptera</taxon>
        <taxon>Apocrita</taxon>
        <taxon>Proctotrupomorpha</taxon>
        <taxon>Chalcidoidea</taxon>
        <taxon>Aphelinidae</taxon>
        <taxon>Aphelininae</taxon>
        <taxon>Eretmocerus</taxon>
    </lineage>
</organism>
<protein>
    <submittedName>
        <fullName evidence="1">Uncharacterized protein</fullName>
    </submittedName>
</protein>
<evidence type="ECO:0000313" key="1">
    <source>
        <dbReference type="EMBL" id="KAJ8684793.1"/>
    </source>
</evidence>
<feature type="non-terminal residue" evidence="1">
    <location>
        <position position="196"/>
    </location>
</feature>
<keyword evidence="2" id="KW-1185">Reference proteome</keyword>
<sequence length="196" mass="22579">MVLKLESPHFHSNYGSFHESSTNQSILHGTSREEIYETSDKMTQPSDIYQRQPLLPTTSIKSKERWNCDDPTSYYEADTGSKINCTNLILQHDTSSESDEGVVRIDIPVPQREEIRYPREKWKTFLAYTFMCLNFILTTTSLAIVHDRVPDRDVYGPLPDIVLDNVREQSWTLNVSEILIVMVSMTAVAFVLVHKH</sequence>
<proteinExistence type="predicted"/>
<dbReference type="Proteomes" id="UP001239111">
    <property type="component" value="Chromosome 1"/>
</dbReference>
<accession>A0ACC2PP35</accession>
<reference evidence="1" key="1">
    <citation type="submission" date="2023-04" db="EMBL/GenBank/DDBJ databases">
        <title>A chromosome-level genome assembly of the parasitoid wasp Eretmocerus hayati.</title>
        <authorList>
            <person name="Zhong Y."/>
            <person name="Liu S."/>
            <person name="Liu Y."/>
        </authorList>
    </citation>
    <scope>NUCLEOTIDE SEQUENCE</scope>
    <source>
        <strain evidence="1">ZJU_SS_LIU_2023</strain>
    </source>
</reference>
<name>A0ACC2PP35_9HYME</name>
<comment type="caution">
    <text evidence="1">The sequence shown here is derived from an EMBL/GenBank/DDBJ whole genome shotgun (WGS) entry which is preliminary data.</text>
</comment>
<evidence type="ECO:0000313" key="2">
    <source>
        <dbReference type="Proteomes" id="UP001239111"/>
    </source>
</evidence>